<evidence type="ECO:0000259" key="4">
    <source>
        <dbReference type="PROSITE" id="PS50011"/>
    </source>
</evidence>
<dbReference type="GO" id="GO:0005524">
    <property type="term" value="F:ATP binding"/>
    <property type="evidence" value="ECO:0007669"/>
    <property type="project" value="UniProtKB-KW"/>
</dbReference>
<dbReference type="Gene3D" id="1.10.510.10">
    <property type="entry name" value="Transferase(Phosphotransferase) domain 1"/>
    <property type="match status" value="1"/>
</dbReference>
<feature type="transmembrane region" description="Helical" evidence="3">
    <location>
        <begin position="333"/>
        <end position="356"/>
    </location>
</feature>
<dbReference type="Gene3D" id="3.30.200.20">
    <property type="entry name" value="Phosphorylase Kinase, domain 1"/>
    <property type="match status" value="1"/>
</dbReference>
<dbReference type="RefSeq" id="WP_194030197.1">
    <property type="nucleotide sequence ID" value="NZ_JADEWZ010000020.1"/>
</dbReference>
<feature type="domain" description="Protein kinase" evidence="4">
    <location>
        <begin position="12"/>
        <end position="269"/>
    </location>
</feature>
<name>A0A8J7J3R6_9CYAN</name>
<dbReference type="AlphaFoldDB" id="A0A8J7J3R6"/>
<dbReference type="Proteomes" id="UP000654482">
    <property type="component" value="Unassembled WGS sequence"/>
</dbReference>
<organism evidence="5 6">
    <name type="scientific">Lusitaniella coriacea LEGE 07157</name>
    <dbReference type="NCBI Taxonomy" id="945747"/>
    <lineage>
        <taxon>Bacteria</taxon>
        <taxon>Bacillati</taxon>
        <taxon>Cyanobacteriota</taxon>
        <taxon>Cyanophyceae</taxon>
        <taxon>Spirulinales</taxon>
        <taxon>Lusitaniellaceae</taxon>
        <taxon>Lusitaniella</taxon>
    </lineage>
</organism>
<dbReference type="PANTHER" id="PTHR24363">
    <property type="entry name" value="SERINE/THREONINE PROTEIN KINASE"/>
    <property type="match status" value="1"/>
</dbReference>
<keyword evidence="2" id="KW-0067">ATP-binding</keyword>
<keyword evidence="3" id="KW-1133">Transmembrane helix</keyword>
<dbReference type="SUPFAM" id="SSF56112">
    <property type="entry name" value="Protein kinase-like (PK-like)"/>
    <property type="match status" value="1"/>
</dbReference>
<evidence type="ECO:0000256" key="2">
    <source>
        <dbReference type="ARBA" id="ARBA00022840"/>
    </source>
</evidence>
<proteinExistence type="predicted"/>
<dbReference type="PROSITE" id="PS50011">
    <property type="entry name" value="PROTEIN_KINASE_DOM"/>
    <property type="match status" value="1"/>
</dbReference>
<reference evidence="5" key="1">
    <citation type="submission" date="2020-10" db="EMBL/GenBank/DDBJ databases">
        <authorList>
            <person name="Castelo-Branco R."/>
            <person name="Eusebio N."/>
            <person name="Adriana R."/>
            <person name="Vieira A."/>
            <person name="Brugerolle De Fraissinette N."/>
            <person name="Rezende De Castro R."/>
            <person name="Schneider M.P."/>
            <person name="Vasconcelos V."/>
            <person name="Leao P.N."/>
        </authorList>
    </citation>
    <scope>NUCLEOTIDE SEQUENCE</scope>
    <source>
        <strain evidence="5">LEGE 07157</strain>
    </source>
</reference>
<protein>
    <submittedName>
        <fullName evidence="5">Serine/threonine protein kinase</fullName>
    </submittedName>
</protein>
<keyword evidence="3" id="KW-0812">Transmembrane</keyword>
<dbReference type="SMART" id="SM00220">
    <property type="entry name" value="S_TKc"/>
    <property type="match status" value="1"/>
</dbReference>
<comment type="caution">
    <text evidence="5">The sequence shown here is derived from an EMBL/GenBank/DDBJ whole genome shotgun (WGS) entry which is preliminary data.</text>
</comment>
<evidence type="ECO:0000313" key="5">
    <source>
        <dbReference type="EMBL" id="MBE9117109.1"/>
    </source>
</evidence>
<keyword evidence="1" id="KW-0547">Nucleotide-binding</keyword>
<dbReference type="GO" id="GO:0004674">
    <property type="term" value="F:protein serine/threonine kinase activity"/>
    <property type="evidence" value="ECO:0007669"/>
    <property type="project" value="UniProtKB-KW"/>
</dbReference>
<keyword evidence="5" id="KW-0808">Transferase</keyword>
<sequence>MLASQTVIHNRYRLQEQLSDNPVRQTWLALDLEIERLVVVKFLAVGGALRWEDMKLFEREALVLEQLDHPRIPKYYDYFSLDEQTAWFGLVQAHIPGVSLKHQLDVCKRFTPEQVYQIAEDVLEILQYLHDLNPPVFHRDIKPSNLIWGENNRVYLVDFGAVQMRPPTAGATFTVVGTYGYAPMEQYGGQVAPASDLYALGATLIHLLAGLAPSDLPQKELCIQFSDRVGPSVPAQLIAWLEKMTQPSPENRFRTAREALSALKAQTRITYPQKRTAARLAKSANQLHIEVPSSFDLEVLRPASHRLHRWGKRGRDAIAKILKRFGLPRGKTLVSGGAIALFGLFLLNSLTSLSLVERAFHLTLILLSIPISLLGLSIPFLLVAWIVVASQRSDYFEKTSVVFNSRQFSLWRQSPGNERRERGELEQIKSVTLGVGRDAAGRMCQGIAIITEVDRKVLFFSSTRSQLYFFGQQLPEEELNWLVQEIQEWLALHP</sequence>
<dbReference type="InterPro" id="IPR011009">
    <property type="entry name" value="Kinase-like_dom_sf"/>
</dbReference>
<keyword evidence="5" id="KW-0723">Serine/threonine-protein kinase</keyword>
<dbReference type="Pfam" id="PF00069">
    <property type="entry name" value="Pkinase"/>
    <property type="match status" value="1"/>
</dbReference>
<dbReference type="PANTHER" id="PTHR24363:SF7">
    <property type="entry name" value="SERINE_THREONINE-PROTEIN KINASE-LIKE PROTEIN E"/>
    <property type="match status" value="1"/>
</dbReference>
<dbReference type="InterPro" id="IPR000719">
    <property type="entry name" value="Prot_kinase_dom"/>
</dbReference>
<evidence type="ECO:0000313" key="6">
    <source>
        <dbReference type="Proteomes" id="UP000654482"/>
    </source>
</evidence>
<evidence type="ECO:0000256" key="1">
    <source>
        <dbReference type="ARBA" id="ARBA00022741"/>
    </source>
</evidence>
<keyword evidence="5" id="KW-0418">Kinase</keyword>
<keyword evidence="6" id="KW-1185">Reference proteome</keyword>
<gene>
    <name evidence="5" type="ORF">IQ249_14500</name>
</gene>
<keyword evidence="3" id="KW-0472">Membrane</keyword>
<evidence type="ECO:0000256" key="3">
    <source>
        <dbReference type="SAM" id="Phobius"/>
    </source>
</evidence>
<dbReference type="CDD" id="cd14014">
    <property type="entry name" value="STKc_PknB_like"/>
    <property type="match status" value="1"/>
</dbReference>
<feature type="transmembrane region" description="Helical" evidence="3">
    <location>
        <begin position="362"/>
        <end position="388"/>
    </location>
</feature>
<accession>A0A8J7J3R6</accession>
<dbReference type="EMBL" id="JADEWZ010000020">
    <property type="protein sequence ID" value="MBE9117109.1"/>
    <property type="molecule type" value="Genomic_DNA"/>
</dbReference>